<evidence type="ECO:0000313" key="1">
    <source>
        <dbReference type="EMBL" id="VTT81165.1"/>
    </source>
</evidence>
<dbReference type="AlphaFoldDB" id="A0A2H3S989"/>
<name>A0A2H3S989_FUSFU</name>
<comment type="caution">
    <text evidence="1">The sequence shown here is derived from an EMBL/GenBank/DDBJ whole genome shotgun (WGS) entry which is preliminary data.</text>
</comment>
<dbReference type="OrthoDB" id="4115096at2759"/>
<proteinExistence type="predicted"/>
<accession>A0A2H3S989</accession>
<dbReference type="EMBL" id="CABFJX010000407">
    <property type="protein sequence ID" value="VTT81165.1"/>
    <property type="molecule type" value="Genomic_DNA"/>
</dbReference>
<protein>
    <submittedName>
        <fullName evidence="1">Uncharacterized protein</fullName>
    </submittedName>
</protein>
<dbReference type="Proteomes" id="UP000760494">
    <property type="component" value="Unassembled WGS sequence"/>
</dbReference>
<organism evidence="1 2">
    <name type="scientific">Fusarium fujikuroi</name>
    <name type="common">Bakanae and foot rot disease fungus</name>
    <name type="synonym">Gibberella fujikuroi</name>
    <dbReference type="NCBI Taxonomy" id="5127"/>
    <lineage>
        <taxon>Eukaryota</taxon>
        <taxon>Fungi</taxon>
        <taxon>Dikarya</taxon>
        <taxon>Ascomycota</taxon>
        <taxon>Pezizomycotina</taxon>
        <taxon>Sordariomycetes</taxon>
        <taxon>Hypocreomycetidae</taxon>
        <taxon>Hypocreales</taxon>
        <taxon>Nectriaceae</taxon>
        <taxon>Fusarium</taxon>
        <taxon>Fusarium fujikuroi species complex</taxon>
    </lineage>
</organism>
<gene>
    <name evidence="1" type="ORF">C2S_2562</name>
</gene>
<evidence type="ECO:0000313" key="2">
    <source>
        <dbReference type="Proteomes" id="UP000760494"/>
    </source>
</evidence>
<sequence length="632" mass="71145">MASETNAECLLNTTECMLQTVASILKEIQEQNSEYNWDPMTFIFTAIIGVIAIAFAALTAFQAFLTAGPGRTKSGAYAIGPWSRHNYRKFDWPEMRFRTVSFTPVLTVDSLMEDLSESSIPSEESGGLRKGREDYFPATWLALLTHLSLDYTTVWEQAKPTGADFIPSELSAVPAYGSIRFVTTLAFTLSGGLGHLTFDQESGLPRVRHTWFNLIFRQHPLLGTMGFFERYGRVRSEQSDFRKLIRRQFFEAHGQMNFPGFDHQKIRNNSLIEAGQLLTFDPIVGILFNLTLTNIVQQKCLHLNEQPNPACVNFFKFLGHFHSDLLIKGPLCLLMAKIQKGDFPPILFPHKKAKLRERLDTLLLQSRSWGLKFLASCDTFPSPSENIAHSSLDMADTANSWAKSTIIPDIDELELRNDIYELSLECLNESPSQDPDYTFSRISPPLILGKELETIDLWLEQIESEVLCRKLTLSIIGDGIRQIVDNAPQQPTSNVASHTTNAAALSSSSRLEGKLFCFLDAINKPDCFNCLYTASRKIPKEVIRNTSEGLKKIWDIWQRRETPLEGEDDESGDDAETGEEYNSRTWKIPHAADHPLDGVLIYRAVLITLLYSLACDSSPLISEDLGLIVPIM</sequence>
<reference evidence="1" key="1">
    <citation type="submission" date="2019-05" db="EMBL/GenBank/DDBJ databases">
        <authorList>
            <person name="Piombo E."/>
        </authorList>
    </citation>
    <scope>NUCLEOTIDE SEQUENCE</scope>
    <source>
        <strain evidence="1">C2S</strain>
    </source>
</reference>